<dbReference type="PANTHER" id="PTHR31470">
    <property type="entry name" value="CYSTEINE PROTEINASES SUPERFAMILY PROTEIN-RELATED-RELATED"/>
    <property type="match status" value="1"/>
</dbReference>
<organism evidence="5 6">
    <name type="scientific">Capsicum annuum</name>
    <name type="common">Capsicum pepper</name>
    <dbReference type="NCBI Taxonomy" id="4072"/>
    <lineage>
        <taxon>Eukaryota</taxon>
        <taxon>Viridiplantae</taxon>
        <taxon>Streptophyta</taxon>
        <taxon>Embryophyta</taxon>
        <taxon>Tracheophyta</taxon>
        <taxon>Spermatophyta</taxon>
        <taxon>Magnoliopsida</taxon>
        <taxon>eudicotyledons</taxon>
        <taxon>Gunneridae</taxon>
        <taxon>Pentapetalae</taxon>
        <taxon>asterids</taxon>
        <taxon>lamiids</taxon>
        <taxon>Solanales</taxon>
        <taxon>Solanaceae</taxon>
        <taxon>Solanoideae</taxon>
        <taxon>Capsiceae</taxon>
        <taxon>Capsicum</taxon>
    </lineage>
</organism>
<dbReference type="InterPro" id="IPR003653">
    <property type="entry name" value="Peptidase_C48_C"/>
</dbReference>
<keyword evidence="2" id="KW-0645">Protease</keyword>
<dbReference type="Gramene" id="PHT74320">
    <property type="protein sequence ID" value="PHT74320"/>
    <property type="gene ID" value="T459_21597"/>
</dbReference>
<dbReference type="SUPFAM" id="SSF54001">
    <property type="entry name" value="Cysteine proteinases"/>
    <property type="match status" value="1"/>
</dbReference>
<dbReference type="OMA" id="ERIDWAN"/>
<evidence type="ECO:0000259" key="4">
    <source>
        <dbReference type="PROSITE" id="PS50600"/>
    </source>
</evidence>
<evidence type="ECO:0000313" key="6">
    <source>
        <dbReference type="Proteomes" id="UP000222542"/>
    </source>
</evidence>
<dbReference type="GO" id="GO:0008234">
    <property type="term" value="F:cysteine-type peptidase activity"/>
    <property type="evidence" value="ECO:0007669"/>
    <property type="project" value="InterPro"/>
</dbReference>
<dbReference type="PROSITE" id="PS50600">
    <property type="entry name" value="ULP_PROTEASE"/>
    <property type="match status" value="1"/>
</dbReference>
<sequence length="175" mass="20143">MVDEVYVFVNYGGEFHWVLAVIVLKKRLIHVYDSFSTSKNRDPCPEIHKLAVMLPTYLSDSGFFEKIERIDWANLDAYKDKMSHRTQIINQHPFVVQYVKSITQQECASLDCGVFLVGYAEYLSEGYAEYLSEGLTVPSAQLNAQTHRLRYATLLWNYGVIKANEGYIINSYDPP</sequence>
<dbReference type="PANTHER" id="PTHR31470:SF46">
    <property type="entry name" value="ULP1 PROTEASE FAMILY, C-TERMINAL CATALYTIC DOMAIN CONTAINING PROTEIN"/>
    <property type="match status" value="1"/>
</dbReference>
<reference evidence="5 6" key="1">
    <citation type="journal article" date="2014" name="Nat. Genet.">
        <title>Genome sequence of the hot pepper provides insights into the evolution of pungency in Capsicum species.</title>
        <authorList>
            <person name="Kim S."/>
            <person name="Park M."/>
            <person name="Yeom S.I."/>
            <person name="Kim Y.M."/>
            <person name="Lee J.M."/>
            <person name="Lee H.A."/>
            <person name="Seo E."/>
            <person name="Choi J."/>
            <person name="Cheong K."/>
            <person name="Kim K.T."/>
            <person name="Jung K."/>
            <person name="Lee G.W."/>
            <person name="Oh S.K."/>
            <person name="Bae C."/>
            <person name="Kim S.B."/>
            <person name="Lee H.Y."/>
            <person name="Kim S.Y."/>
            <person name="Kim M.S."/>
            <person name="Kang B.C."/>
            <person name="Jo Y.D."/>
            <person name="Yang H.B."/>
            <person name="Jeong H.J."/>
            <person name="Kang W.H."/>
            <person name="Kwon J.K."/>
            <person name="Shin C."/>
            <person name="Lim J.Y."/>
            <person name="Park J.H."/>
            <person name="Huh J.H."/>
            <person name="Kim J.S."/>
            <person name="Kim B.D."/>
            <person name="Cohen O."/>
            <person name="Paran I."/>
            <person name="Suh M.C."/>
            <person name="Lee S.B."/>
            <person name="Kim Y.K."/>
            <person name="Shin Y."/>
            <person name="Noh S.J."/>
            <person name="Park J."/>
            <person name="Seo Y.S."/>
            <person name="Kwon S.Y."/>
            <person name="Kim H.A."/>
            <person name="Park J.M."/>
            <person name="Kim H.J."/>
            <person name="Choi S.B."/>
            <person name="Bosland P.W."/>
            <person name="Reeves G."/>
            <person name="Jo S.H."/>
            <person name="Lee B.W."/>
            <person name="Cho H.T."/>
            <person name="Choi H.S."/>
            <person name="Lee M.S."/>
            <person name="Yu Y."/>
            <person name="Do Choi Y."/>
            <person name="Park B.S."/>
            <person name="van Deynze A."/>
            <person name="Ashrafi H."/>
            <person name="Hill T."/>
            <person name="Kim W.T."/>
            <person name="Pai H.S."/>
            <person name="Ahn H.K."/>
            <person name="Yeam I."/>
            <person name="Giovannoni J.J."/>
            <person name="Rose J.K."/>
            <person name="Sorensen I."/>
            <person name="Lee S.J."/>
            <person name="Kim R.W."/>
            <person name="Choi I.Y."/>
            <person name="Choi B.S."/>
            <person name="Lim J.S."/>
            <person name="Lee Y.H."/>
            <person name="Choi D."/>
        </authorList>
    </citation>
    <scope>NUCLEOTIDE SEQUENCE [LARGE SCALE GENOMIC DNA]</scope>
    <source>
        <strain evidence="6">cv. CM334</strain>
    </source>
</reference>
<evidence type="ECO:0000256" key="2">
    <source>
        <dbReference type="ARBA" id="ARBA00022670"/>
    </source>
</evidence>
<protein>
    <recommendedName>
        <fullName evidence="4">Ubiquitin-like protease family profile domain-containing protein</fullName>
    </recommendedName>
</protein>
<comment type="caution">
    <text evidence="5">The sequence shown here is derived from an EMBL/GenBank/DDBJ whole genome shotgun (WGS) entry which is preliminary data.</text>
</comment>
<dbReference type="Pfam" id="PF02902">
    <property type="entry name" value="Peptidase_C48"/>
    <property type="match status" value="1"/>
</dbReference>
<name>A0A2G2YX25_CAPAN</name>
<evidence type="ECO:0000256" key="3">
    <source>
        <dbReference type="ARBA" id="ARBA00022801"/>
    </source>
</evidence>
<dbReference type="AlphaFoldDB" id="A0A2G2YX25"/>
<proteinExistence type="inferred from homology"/>
<dbReference type="GO" id="GO:0006508">
    <property type="term" value="P:proteolysis"/>
    <property type="evidence" value="ECO:0007669"/>
    <property type="project" value="UniProtKB-KW"/>
</dbReference>
<evidence type="ECO:0000313" key="5">
    <source>
        <dbReference type="EMBL" id="PHT74320.1"/>
    </source>
</evidence>
<dbReference type="Proteomes" id="UP000222542">
    <property type="component" value="Unassembled WGS sequence"/>
</dbReference>
<comment type="similarity">
    <text evidence="1">Belongs to the peptidase C48 family.</text>
</comment>
<keyword evidence="6" id="KW-1185">Reference proteome</keyword>
<feature type="domain" description="Ubiquitin-like protease family profile" evidence="4">
    <location>
        <begin position="1"/>
        <end position="123"/>
    </location>
</feature>
<gene>
    <name evidence="5" type="ORF">T459_21597</name>
</gene>
<dbReference type="EMBL" id="AYRZ02000008">
    <property type="protein sequence ID" value="PHT74320.1"/>
    <property type="molecule type" value="Genomic_DNA"/>
</dbReference>
<dbReference type="Gene3D" id="3.40.395.10">
    <property type="entry name" value="Adenoviral Proteinase, Chain A"/>
    <property type="match status" value="1"/>
</dbReference>
<evidence type="ECO:0000256" key="1">
    <source>
        <dbReference type="ARBA" id="ARBA00005234"/>
    </source>
</evidence>
<keyword evidence="3" id="KW-0378">Hydrolase</keyword>
<reference evidence="5 6" key="2">
    <citation type="journal article" date="2017" name="Genome Biol.">
        <title>New reference genome sequences of hot pepper reveal the massive evolution of plant disease-resistance genes by retroduplication.</title>
        <authorList>
            <person name="Kim S."/>
            <person name="Park J."/>
            <person name="Yeom S.I."/>
            <person name="Kim Y.M."/>
            <person name="Seo E."/>
            <person name="Kim K.T."/>
            <person name="Kim M.S."/>
            <person name="Lee J.M."/>
            <person name="Cheong K."/>
            <person name="Shin H.S."/>
            <person name="Kim S.B."/>
            <person name="Han K."/>
            <person name="Lee J."/>
            <person name="Park M."/>
            <person name="Lee H.A."/>
            <person name="Lee H.Y."/>
            <person name="Lee Y."/>
            <person name="Oh S."/>
            <person name="Lee J.H."/>
            <person name="Choi E."/>
            <person name="Choi E."/>
            <person name="Lee S.E."/>
            <person name="Jeon J."/>
            <person name="Kim H."/>
            <person name="Choi G."/>
            <person name="Song H."/>
            <person name="Lee J."/>
            <person name="Lee S.C."/>
            <person name="Kwon J.K."/>
            <person name="Lee H.Y."/>
            <person name="Koo N."/>
            <person name="Hong Y."/>
            <person name="Kim R.W."/>
            <person name="Kang W.H."/>
            <person name="Huh J.H."/>
            <person name="Kang B.C."/>
            <person name="Yang T.J."/>
            <person name="Lee Y.H."/>
            <person name="Bennetzen J.L."/>
            <person name="Choi D."/>
        </authorList>
    </citation>
    <scope>NUCLEOTIDE SEQUENCE [LARGE SCALE GENOMIC DNA]</scope>
    <source>
        <strain evidence="6">cv. CM334</strain>
    </source>
</reference>
<dbReference type="InterPro" id="IPR038765">
    <property type="entry name" value="Papain-like_cys_pep_sf"/>
</dbReference>
<accession>A0A2G2YX25</accession>